<dbReference type="InterPro" id="IPR046544">
    <property type="entry name" value="GH146_SB_dom"/>
</dbReference>
<name>A0A1J0GML7_9CLOT</name>
<protein>
    <recommendedName>
        <fullName evidence="6">Glycoside hydrolase family 127 protein</fullName>
    </recommendedName>
</protein>
<evidence type="ECO:0000259" key="3">
    <source>
        <dbReference type="Pfam" id="PF20736"/>
    </source>
</evidence>
<evidence type="ECO:0000259" key="1">
    <source>
        <dbReference type="Pfam" id="PF07944"/>
    </source>
</evidence>
<dbReference type="SUPFAM" id="SSF48208">
    <property type="entry name" value="Six-hairpin glycosidases"/>
    <property type="match status" value="1"/>
</dbReference>
<dbReference type="InterPro" id="IPR012878">
    <property type="entry name" value="Beta-AFase-like_GH127_cat"/>
</dbReference>
<dbReference type="EMBL" id="CP015756">
    <property type="protein sequence ID" value="APC42636.1"/>
    <property type="molecule type" value="Genomic_DNA"/>
</dbReference>
<reference evidence="5" key="1">
    <citation type="journal article" date="2016" name="Front. Microbiol.">
        <title>Complete Genome Sequence of Clostridium estertheticum DSM 8809, a Microbe Identified in Spoiled Vacuum Packed Beef.</title>
        <authorList>
            <person name="Yu Z."/>
            <person name="Gunn L."/>
            <person name="Brennan E."/>
            <person name="Reid R."/>
            <person name="Wall P.G."/>
            <person name="Gaora O.P."/>
            <person name="Hurley D."/>
            <person name="Bolton D."/>
            <person name="Fanning S."/>
        </authorList>
    </citation>
    <scope>NUCLEOTIDE SEQUENCE [LARGE SCALE GENOMIC DNA]</scope>
    <source>
        <strain evidence="5">DSM 8809</strain>
    </source>
</reference>
<feature type="domain" description="Glycoside hydrolase GH146 substrate-binding" evidence="2">
    <location>
        <begin position="607"/>
        <end position="735"/>
    </location>
</feature>
<dbReference type="STRING" id="1552.A7L45_08660"/>
<dbReference type="InterPro" id="IPR049046">
    <property type="entry name" value="Beta-AFase-like_GH127_middle"/>
</dbReference>
<dbReference type="OrthoDB" id="9757939at2"/>
<keyword evidence="5" id="KW-1185">Reference proteome</keyword>
<gene>
    <name evidence="4" type="ORF">A7L45_08660</name>
</gene>
<evidence type="ECO:0000313" key="5">
    <source>
        <dbReference type="Proteomes" id="UP000182569"/>
    </source>
</evidence>
<evidence type="ECO:0000313" key="4">
    <source>
        <dbReference type="EMBL" id="APC42636.1"/>
    </source>
</evidence>
<dbReference type="Pfam" id="PF20620">
    <property type="entry name" value="DUF6805"/>
    <property type="match status" value="1"/>
</dbReference>
<evidence type="ECO:0000259" key="2">
    <source>
        <dbReference type="Pfam" id="PF20620"/>
    </source>
</evidence>
<feature type="domain" description="Non-reducing end beta-L-arabinofuranosidase-like GH127 catalytic" evidence="1">
    <location>
        <begin position="3"/>
        <end position="371"/>
    </location>
</feature>
<sequence length="743" mass="86354">MSQVQLTNPYLTNAFVKEIEYLKSFNSDKLLSFFRITKDLTPKAKSYPGWENSEIRGHTLGHYLSALAQVYATTNDITIYGRIQYILDELSLCQLDNGYLSAFPEEFFNKVENAKPVWVPWYTMHKIITGLNTVYELTKMEIAFKIVSRLGYWVYNRTYKWTPEIQAKVLSVEYGGMNDCMYELFKITKDEKHRYAAHKFDELSLFTQIHDGKDILNNRHANTTIPKFLGALNRYFIYGESEQFYLDACKQFWDIVVTDHSYVTGGNSEWEHFGQPKILDAERTATNCETCNTYNMLKLSRGLFQITGDKKYSDFYENTFINAILSSQNPDTGMTMYFQPMATGYFKVYSKPFEHFWCCTGTGMENFSKLNDSLYFYEGNKLFVNMYLSSSLNWTEKQIMLLQDTDIPNTDSAYFKINAKNNIELTLCFRIPSWSKGASIKINNELTLFEEEKGYALINRIWKNNDTIEIDFKIEVSFSSLPDNSNAIAFTYGPLVLSAALGTEKLEESTTGVNVSIPSKHVEIKDYIIIKSECMDSFKNHITENLIKTQGKMEFRLKGTDEDTRLIFTPHYLQHTQRYGIYWILVEENSKELKKYILEKQQSEKVKAAEIDSIQIGNDQYELSHHVLSQDTEAGDRDGFHYRFAKNNGWFSYEMKVSHDENTYLQFRYLPMDCRKSFDVYINDSQISHEVIGNKTSYELTEKTYLIPKEIYGNNNTVTVKFKAGAQDITGRIVDLIRTTKNI</sequence>
<proteinExistence type="predicted"/>
<dbReference type="PANTHER" id="PTHR31151:SF0">
    <property type="entry name" value="PROLINE-TRNA LIGASE (DUF1680)"/>
    <property type="match status" value="1"/>
</dbReference>
<feature type="domain" description="Non-reducing end beta-L-arabinofuranosidase-like GH127 middle" evidence="3">
    <location>
        <begin position="382"/>
        <end position="473"/>
    </location>
</feature>
<dbReference type="PANTHER" id="PTHR31151">
    <property type="entry name" value="PROLINE-TRNA LIGASE (DUF1680)"/>
    <property type="match status" value="1"/>
</dbReference>
<dbReference type="Proteomes" id="UP000182569">
    <property type="component" value="Chromosome"/>
</dbReference>
<organism evidence="4 5">
    <name type="scientific">Clostridium estertheticum subsp. estertheticum</name>
    <dbReference type="NCBI Taxonomy" id="1552"/>
    <lineage>
        <taxon>Bacteria</taxon>
        <taxon>Bacillati</taxon>
        <taxon>Bacillota</taxon>
        <taxon>Clostridia</taxon>
        <taxon>Eubacteriales</taxon>
        <taxon>Clostridiaceae</taxon>
        <taxon>Clostridium</taxon>
    </lineage>
</organism>
<evidence type="ECO:0008006" key="6">
    <source>
        <dbReference type="Google" id="ProtNLM"/>
    </source>
</evidence>
<dbReference type="KEGG" id="ceu:A7L45_08660"/>
<dbReference type="GO" id="GO:0005975">
    <property type="term" value="P:carbohydrate metabolic process"/>
    <property type="evidence" value="ECO:0007669"/>
    <property type="project" value="InterPro"/>
</dbReference>
<dbReference type="InterPro" id="IPR008928">
    <property type="entry name" value="6-hairpin_glycosidase_sf"/>
</dbReference>
<dbReference type="Pfam" id="PF07944">
    <property type="entry name" value="Beta-AFase-like_GH127_cat"/>
    <property type="match status" value="1"/>
</dbReference>
<dbReference type="AlphaFoldDB" id="A0A1J0GML7"/>
<accession>A0A1J0GML7</accession>
<dbReference type="Pfam" id="PF20736">
    <property type="entry name" value="Glyco_hydro127M"/>
    <property type="match status" value="1"/>
</dbReference>